<evidence type="ECO:0000259" key="4">
    <source>
        <dbReference type="Pfam" id="PF13439"/>
    </source>
</evidence>
<proteinExistence type="predicted"/>
<evidence type="ECO:0000256" key="1">
    <source>
        <dbReference type="ARBA" id="ARBA00022676"/>
    </source>
</evidence>
<evidence type="ECO:0000256" key="2">
    <source>
        <dbReference type="ARBA" id="ARBA00022679"/>
    </source>
</evidence>
<dbReference type="GO" id="GO:0016757">
    <property type="term" value="F:glycosyltransferase activity"/>
    <property type="evidence" value="ECO:0007669"/>
    <property type="project" value="UniProtKB-KW"/>
</dbReference>
<dbReference type="PANTHER" id="PTHR46401:SF2">
    <property type="entry name" value="GLYCOSYLTRANSFERASE WBBK-RELATED"/>
    <property type="match status" value="1"/>
</dbReference>
<gene>
    <name evidence="5" type="ORF">AVDCRST_MAG20-1466</name>
</gene>
<evidence type="ECO:0000259" key="3">
    <source>
        <dbReference type="Pfam" id="PF00534"/>
    </source>
</evidence>
<dbReference type="EMBL" id="CADCSY010000062">
    <property type="protein sequence ID" value="CAA9235331.1"/>
    <property type="molecule type" value="Genomic_DNA"/>
</dbReference>
<keyword evidence="1" id="KW-0328">Glycosyltransferase</keyword>
<dbReference type="InterPro" id="IPR001296">
    <property type="entry name" value="Glyco_trans_1"/>
</dbReference>
<dbReference type="PANTHER" id="PTHR46401">
    <property type="entry name" value="GLYCOSYLTRANSFERASE WBBK-RELATED"/>
    <property type="match status" value="1"/>
</dbReference>
<dbReference type="CDD" id="cd03801">
    <property type="entry name" value="GT4_PimA-like"/>
    <property type="match status" value="1"/>
</dbReference>
<dbReference type="Pfam" id="PF13439">
    <property type="entry name" value="Glyco_transf_4"/>
    <property type="match status" value="1"/>
</dbReference>
<dbReference type="AlphaFoldDB" id="A0A6J4HVR6"/>
<evidence type="ECO:0000313" key="5">
    <source>
        <dbReference type="EMBL" id="CAA9235331.1"/>
    </source>
</evidence>
<name>A0A6J4HVR6_9ACTN</name>
<feature type="domain" description="Glycosyl transferase family 1" evidence="3">
    <location>
        <begin position="208"/>
        <end position="362"/>
    </location>
</feature>
<protein>
    <submittedName>
        <fullName evidence="5">Glycosyltransferase</fullName>
    </submittedName>
</protein>
<reference evidence="5" key="1">
    <citation type="submission" date="2020-02" db="EMBL/GenBank/DDBJ databases">
        <authorList>
            <person name="Meier V. D."/>
        </authorList>
    </citation>
    <scope>NUCLEOTIDE SEQUENCE</scope>
    <source>
        <strain evidence="5">AVDCRST_MAG20</strain>
    </source>
</reference>
<dbReference type="InterPro" id="IPR028098">
    <property type="entry name" value="Glyco_trans_4-like_N"/>
</dbReference>
<dbReference type="Pfam" id="PF00534">
    <property type="entry name" value="Glycos_transf_1"/>
    <property type="match status" value="1"/>
</dbReference>
<dbReference type="Gene3D" id="3.40.50.2000">
    <property type="entry name" value="Glycogen Phosphorylase B"/>
    <property type="match status" value="2"/>
</dbReference>
<sequence>MTVVDRTEEIAKLGDIAAGAGLRRIHLVSWRDLDDVEAGGSEVHAATIAKLWSEAGIEVLLRTSYAQGHPPLARRDGYEVVRKGGRYLIFPRAAVNEVIHRYGRRDGLVEIWNGMPFFSPLWATGPRVVFLHHVHAEMWQMVLPPRLAAMGDAVERRVAPLLYRRSRIITLSRSSKNELVDELGYRADRVDVVPPGVDPAFTPGTSPKSEHPLVVAAGRLVPVKRYDVLIEALVALKERQPALEAVLVGEGYDRQPLTALIARHEAASWLHLPGRLPLPELIELYRRAWVLTSASAREGWGMTITEAAACGTPAVVTDINGHADAVSPGRSGLLVQGGPGLTEGLDTVLSDHALRARLSEGALAHAATFTWAATAAGTLQALAEEARRKRR</sequence>
<dbReference type="SUPFAM" id="SSF53756">
    <property type="entry name" value="UDP-Glycosyltransferase/glycogen phosphorylase"/>
    <property type="match status" value="1"/>
</dbReference>
<accession>A0A6J4HVR6</accession>
<dbReference type="GO" id="GO:0009103">
    <property type="term" value="P:lipopolysaccharide biosynthetic process"/>
    <property type="evidence" value="ECO:0007669"/>
    <property type="project" value="TreeGrafter"/>
</dbReference>
<feature type="domain" description="Glycosyltransferase subfamily 4-like N-terminal" evidence="4">
    <location>
        <begin position="39"/>
        <end position="200"/>
    </location>
</feature>
<keyword evidence="2 5" id="KW-0808">Transferase</keyword>
<organism evidence="5">
    <name type="scientific">uncultured Acidimicrobiales bacterium</name>
    <dbReference type="NCBI Taxonomy" id="310071"/>
    <lineage>
        <taxon>Bacteria</taxon>
        <taxon>Bacillati</taxon>
        <taxon>Actinomycetota</taxon>
        <taxon>Acidimicrobiia</taxon>
        <taxon>Acidimicrobiales</taxon>
        <taxon>environmental samples</taxon>
    </lineage>
</organism>